<dbReference type="EMBL" id="JBHLWP010000004">
    <property type="protein sequence ID" value="MFC0250909.1"/>
    <property type="molecule type" value="Genomic_DNA"/>
</dbReference>
<dbReference type="InterPro" id="IPR012334">
    <property type="entry name" value="Pectin_lyas_fold"/>
</dbReference>
<dbReference type="RefSeq" id="WP_379677688.1">
    <property type="nucleotide sequence ID" value="NZ_JBHLWP010000004.1"/>
</dbReference>
<protein>
    <submittedName>
        <fullName evidence="1">Right-handed parallel beta-helix repeat-containing protein</fullName>
    </submittedName>
</protein>
<dbReference type="InterPro" id="IPR011050">
    <property type="entry name" value="Pectin_lyase_fold/virulence"/>
</dbReference>
<keyword evidence="2" id="KW-1185">Reference proteome</keyword>
<proteinExistence type="predicted"/>
<dbReference type="SUPFAM" id="SSF51126">
    <property type="entry name" value="Pectin lyase-like"/>
    <property type="match status" value="1"/>
</dbReference>
<evidence type="ECO:0000313" key="2">
    <source>
        <dbReference type="Proteomes" id="UP001589773"/>
    </source>
</evidence>
<dbReference type="Proteomes" id="UP001589773">
    <property type="component" value="Unassembled WGS sequence"/>
</dbReference>
<gene>
    <name evidence="1" type="ORF">ACFFJK_03320</name>
</gene>
<sequence length="493" mass="52140">MKARLLRYGALLALLGLAAAAGGVFYLQAQGVTPRALAPYIEKRSSGHHPVITGTGQWLGATLRGLDRGEVRQYALPALAAGAQPEPAGDPAAGNVRRVGSLDELRSAMASAVSGDIITLAPGVYRVRSPLTSTRAGVAKVPITVRAERPGEVVFDIEAREGFVVSTPHWTFENLVIRGACAQQGYCDHAFHVVGKGEHFVARNNTITDFNAHFKINGNRNGFPDHGLIEGNTLTNSAVRKTTAAVTPVDLVAASDWIIRGNLITDFVKVVGDRVSYGAFAKGAGARTLFERNVVLCEQKLQGHPGQRVGLSFGGGGTGKPYCRDGKCITEHDQGVMRANLVAACSDVGIYVNSSAGSRIVDNTLLDTAGVDVRFPESSAQVDGNLVDGPVRSRNGGQLRMGDNLTTSIAALYVGLHPQRSLFVSPARLDLRWDGEPPRRTIQGTQDAPLDACGARRPATPVYGAFEDFAACLAPQPRPAAYANTPATRTGSS</sequence>
<name>A0ABV6FBM7_9BURK</name>
<accession>A0ABV6FBM7</accession>
<evidence type="ECO:0000313" key="1">
    <source>
        <dbReference type="EMBL" id="MFC0250909.1"/>
    </source>
</evidence>
<reference evidence="1 2" key="1">
    <citation type="submission" date="2024-09" db="EMBL/GenBank/DDBJ databases">
        <authorList>
            <person name="Sun Q."/>
            <person name="Mori K."/>
        </authorList>
    </citation>
    <scope>NUCLEOTIDE SEQUENCE [LARGE SCALE GENOMIC DNA]</scope>
    <source>
        <strain evidence="1 2">CCM 7792</strain>
    </source>
</reference>
<dbReference type="Gene3D" id="2.160.20.10">
    <property type="entry name" value="Single-stranded right-handed beta-helix, Pectin lyase-like"/>
    <property type="match status" value="1"/>
</dbReference>
<comment type="caution">
    <text evidence="1">The sequence shown here is derived from an EMBL/GenBank/DDBJ whole genome shotgun (WGS) entry which is preliminary data.</text>
</comment>
<organism evidence="1 2">
    <name type="scientific">Massilia consociata</name>
    <dbReference type="NCBI Taxonomy" id="760117"/>
    <lineage>
        <taxon>Bacteria</taxon>
        <taxon>Pseudomonadati</taxon>
        <taxon>Pseudomonadota</taxon>
        <taxon>Betaproteobacteria</taxon>
        <taxon>Burkholderiales</taxon>
        <taxon>Oxalobacteraceae</taxon>
        <taxon>Telluria group</taxon>
        <taxon>Massilia</taxon>
    </lineage>
</organism>